<dbReference type="PROSITE" id="PS51257">
    <property type="entry name" value="PROKAR_LIPOPROTEIN"/>
    <property type="match status" value="1"/>
</dbReference>
<proteinExistence type="predicted"/>
<evidence type="ECO:0000256" key="2">
    <source>
        <dbReference type="SAM" id="SignalP"/>
    </source>
</evidence>
<sequence>MDVVRNEARPFTRAFITIGCVFAAALALAACSPEAEPPAAPEPTPGGCADAAPDESAAVASVDGHPVTAAELAAYADANAFPIGTEAEARTALDALIRFKAAQVEAFERGLTSAVEYGDLLRGLACGNGEREAAIAEGRAVYGVAEHDAETYLAYTESSVRDALLNALAAEGALGPTEDELADFYERSKDEYARGQDAIGLQVLRFETSAAGSAAADDVLARTAAGEPWAEVAADHAADAALLDAHPLAIDDANAYDLSKYQSSLFIAADALAVGETALVTDDLAGGLLVLHCERRDDGGFLPLDEVRPELVLRFQDEAFELHLDGLVADAGIETADAVLPLLG</sequence>
<feature type="chain" id="PRO_5015480330" evidence="2">
    <location>
        <begin position="30"/>
        <end position="344"/>
    </location>
</feature>
<organism evidence="4 5">
    <name type="scientific">Glycomyces artemisiae</name>
    <dbReference type="NCBI Taxonomy" id="1076443"/>
    <lineage>
        <taxon>Bacteria</taxon>
        <taxon>Bacillati</taxon>
        <taxon>Actinomycetota</taxon>
        <taxon>Actinomycetes</taxon>
        <taxon>Glycomycetales</taxon>
        <taxon>Glycomycetaceae</taxon>
        <taxon>Glycomyces</taxon>
    </lineage>
</organism>
<comment type="caution">
    <text evidence="4">The sequence shown here is derived from an EMBL/GenBank/DDBJ whole genome shotgun (WGS) entry which is preliminary data.</text>
</comment>
<dbReference type="EMBL" id="PVTJ01000005">
    <property type="protein sequence ID" value="PRY58645.1"/>
    <property type="molecule type" value="Genomic_DNA"/>
</dbReference>
<dbReference type="InterPro" id="IPR000297">
    <property type="entry name" value="PPIase_PpiC"/>
</dbReference>
<feature type="domain" description="PpiC" evidence="3">
    <location>
        <begin position="176"/>
        <end position="309"/>
    </location>
</feature>
<keyword evidence="5" id="KW-1185">Reference proteome</keyword>
<feature type="region of interest" description="Disordered" evidence="1">
    <location>
        <begin position="34"/>
        <end position="54"/>
    </location>
</feature>
<gene>
    <name evidence="4" type="ORF">B0I28_105360</name>
</gene>
<protein>
    <submittedName>
        <fullName evidence="4">Parvulin-like peptidyl-prolyl cis-trans isomerase protein</fullName>
    </submittedName>
</protein>
<dbReference type="Proteomes" id="UP000238176">
    <property type="component" value="Unassembled WGS sequence"/>
</dbReference>
<dbReference type="RefSeq" id="WP_106364707.1">
    <property type="nucleotide sequence ID" value="NZ_PVTJ01000005.1"/>
</dbReference>
<feature type="compositionally biased region" description="Pro residues" evidence="1">
    <location>
        <begin position="35"/>
        <end position="44"/>
    </location>
</feature>
<dbReference type="PANTHER" id="PTHR47245">
    <property type="entry name" value="PEPTIDYLPROLYL ISOMERASE"/>
    <property type="match status" value="1"/>
</dbReference>
<dbReference type="AlphaFoldDB" id="A0A2T0UL43"/>
<feature type="compositionally biased region" description="Low complexity" evidence="1">
    <location>
        <begin position="45"/>
        <end position="54"/>
    </location>
</feature>
<accession>A0A2T0UL43</accession>
<keyword evidence="2" id="KW-0732">Signal</keyword>
<dbReference type="Pfam" id="PF13145">
    <property type="entry name" value="Rotamase_2"/>
    <property type="match status" value="1"/>
</dbReference>
<evidence type="ECO:0000256" key="1">
    <source>
        <dbReference type="SAM" id="MobiDB-lite"/>
    </source>
</evidence>
<keyword evidence="4" id="KW-0413">Isomerase</keyword>
<evidence type="ECO:0000313" key="4">
    <source>
        <dbReference type="EMBL" id="PRY58645.1"/>
    </source>
</evidence>
<evidence type="ECO:0000313" key="5">
    <source>
        <dbReference type="Proteomes" id="UP000238176"/>
    </source>
</evidence>
<name>A0A2T0UL43_9ACTN</name>
<feature type="signal peptide" evidence="2">
    <location>
        <begin position="1"/>
        <end position="29"/>
    </location>
</feature>
<evidence type="ECO:0000259" key="3">
    <source>
        <dbReference type="Pfam" id="PF13145"/>
    </source>
</evidence>
<dbReference type="InterPro" id="IPR050245">
    <property type="entry name" value="PrsA_foldase"/>
</dbReference>
<dbReference type="GO" id="GO:0003755">
    <property type="term" value="F:peptidyl-prolyl cis-trans isomerase activity"/>
    <property type="evidence" value="ECO:0007669"/>
    <property type="project" value="InterPro"/>
</dbReference>
<reference evidence="4 5" key="1">
    <citation type="submission" date="2018-03" db="EMBL/GenBank/DDBJ databases">
        <title>Genomic Encyclopedia of Type Strains, Phase III (KMG-III): the genomes of soil and plant-associated and newly described type strains.</title>
        <authorList>
            <person name="Whitman W."/>
        </authorList>
    </citation>
    <scope>NUCLEOTIDE SEQUENCE [LARGE SCALE GENOMIC DNA]</scope>
    <source>
        <strain evidence="4 5">CGMCC 4.7067</strain>
    </source>
</reference>
<dbReference type="PANTHER" id="PTHR47245:SF2">
    <property type="entry name" value="PEPTIDYL-PROLYL CIS-TRANS ISOMERASE HP_0175-RELATED"/>
    <property type="match status" value="1"/>
</dbReference>